<protein>
    <submittedName>
        <fullName evidence="1">Uncharacterized protein</fullName>
    </submittedName>
</protein>
<evidence type="ECO:0000313" key="1">
    <source>
        <dbReference type="EMBL" id="ATZ31677.1"/>
    </source>
</evidence>
<proteinExistence type="predicted"/>
<sequence>MQGSSTLVEQTNQNNLTIFYKRPQYVFHIVVFGVFDI</sequence>
<evidence type="ECO:0000313" key="2">
    <source>
        <dbReference type="Proteomes" id="UP000236551"/>
    </source>
</evidence>
<reference evidence="1 2" key="1">
    <citation type="submission" date="2017-11" db="EMBL/GenBank/DDBJ databases">
        <title>Escherichia coli CV839-15 Genome sequencing and assembly.</title>
        <authorList>
            <person name="Li Z."/>
            <person name="Song N."/>
            <person name="Li W."/>
            <person name="Philip H.R."/>
            <person name="Bu Z."/>
            <person name="Siguo L."/>
        </authorList>
    </citation>
    <scope>NUCLEOTIDE SEQUENCE [LARGE SCALE GENOMIC DNA]</scope>
    <source>
        <strain evidence="1 2">CV839-15</strain>
    </source>
</reference>
<organism evidence="1 2">
    <name type="scientific">Escherichia coli</name>
    <dbReference type="NCBI Taxonomy" id="562"/>
    <lineage>
        <taxon>Bacteria</taxon>
        <taxon>Pseudomonadati</taxon>
        <taxon>Pseudomonadota</taxon>
        <taxon>Gammaproteobacteria</taxon>
        <taxon>Enterobacterales</taxon>
        <taxon>Enterobacteriaceae</taxon>
        <taxon>Escherichia</taxon>
    </lineage>
</organism>
<dbReference type="EMBL" id="CP024978">
    <property type="protein sequence ID" value="ATZ31677.1"/>
    <property type="molecule type" value="Genomic_DNA"/>
</dbReference>
<name>A0A2H4TQ43_ECOLX</name>
<dbReference type="AlphaFoldDB" id="A0A2H4TQ43"/>
<gene>
    <name evidence="1" type="ORF">CV83915_01322</name>
</gene>
<dbReference type="Proteomes" id="UP000236551">
    <property type="component" value="Chromosome"/>
</dbReference>
<accession>A0A2H4TQ43</accession>